<keyword evidence="2" id="KW-1185">Reference proteome</keyword>
<sequence length="39" mass="4660">MLDEGVFFLLHKYDETLTRRESFQRIPKLARNPVQVKSP</sequence>
<evidence type="ECO:0000313" key="1">
    <source>
        <dbReference type="EMBL" id="ADM96550.1"/>
    </source>
</evidence>
<organism evidence="1 2">
    <name type="scientific">Dickeya dadantii (strain 3937)</name>
    <name type="common">Erwinia chrysanthemi (strain 3937)</name>
    <dbReference type="NCBI Taxonomy" id="198628"/>
    <lineage>
        <taxon>Bacteria</taxon>
        <taxon>Pseudomonadati</taxon>
        <taxon>Pseudomonadota</taxon>
        <taxon>Gammaproteobacteria</taxon>
        <taxon>Enterobacterales</taxon>
        <taxon>Pectobacteriaceae</taxon>
        <taxon>Dickeya</taxon>
    </lineage>
</organism>
<name>E0SHF1_DICD3</name>
<evidence type="ECO:0000313" key="2">
    <source>
        <dbReference type="Proteomes" id="UP000006859"/>
    </source>
</evidence>
<dbReference type="KEGG" id="ddd:Dda3937_00710"/>
<reference evidence="1 2" key="1">
    <citation type="journal article" date="2011" name="J. Bacteriol.">
        <title>Genome sequence of the plant-pathogenic bacterium Dickeya dadantii 3937.</title>
        <authorList>
            <person name="Glasner J.D."/>
            <person name="Yang C.H."/>
            <person name="Reverchon S."/>
            <person name="Hugouvieux-Cotte-Pattat N."/>
            <person name="Condemine G."/>
            <person name="Bohin J.P."/>
            <person name="Van Gijsegem F."/>
            <person name="Yang S."/>
            <person name="Franza T."/>
            <person name="Expert D."/>
            <person name="Plunkett G. III"/>
            <person name="San Francisco M.J."/>
            <person name="Charkowski A.O."/>
            <person name="Py B."/>
            <person name="Bell K."/>
            <person name="Rauscher L."/>
            <person name="Rodriguez-Palenzuela P."/>
            <person name="Toussaint A."/>
            <person name="Holeva M.C."/>
            <person name="He S.Y."/>
            <person name="Douet V."/>
            <person name="Boccara M."/>
            <person name="Blanco C."/>
            <person name="Toth I."/>
            <person name="Anderson B.D."/>
            <person name="Biehl B.S."/>
            <person name="Mau B."/>
            <person name="Flynn S.M."/>
            <person name="Barras F."/>
            <person name="Lindeberg M."/>
            <person name="Birch P.R."/>
            <person name="Tsuyumu S."/>
            <person name="Shi X."/>
            <person name="Hibbing M."/>
            <person name="Yap M.N."/>
            <person name="Carpentier M."/>
            <person name="Dassa E."/>
            <person name="Umehara M."/>
            <person name="Kim J.F."/>
            <person name="Rusch M."/>
            <person name="Soni P."/>
            <person name="Mayhew G.F."/>
            <person name="Fouts D.E."/>
            <person name="Gill S.R."/>
            <person name="Blattner F.R."/>
            <person name="Keen N.T."/>
            <person name="Perna N.T."/>
        </authorList>
    </citation>
    <scope>NUCLEOTIDE SEQUENCE [LARGE SCALE GENOMIC DNA]</scope>
    <source>
        <strain evidence="1 2">3937</strain>
    </source>
</reference>
<dbReference type="HOGENOM" id="CLU_3308633_0_0_6"/>
<dbReference type="AlphaFoldDB" id="E0SHF1"/>
<dbReference type="EMBL" id="CP002038">
    <property type="protein sequence ID" value="ADM96550.1"/>
    <property type="molecule type" value="Genomic_DNA"/>
</dbReference>
<proteinExistence type="predicted"/>
<dbReference type="Proteomes" id="UP000006859">
    <property type="component" value="Chromosome"/>
</dbReference>
<gene>
    <name evidence="1" type="ordered locus">Dda3937_00710</name>
</gene>
<protein>
    <submittedName>
        <fullName evidence="1">Uncharacterized protein</fullName>
    </submittedName>
</protein>
<dbReference type="STRING" id="198628.Dda3937_00710"/>
<accession>E0SHF1</accession>